<keyword evidence="3" id="KW-1185">Reference proteome</keyword>
<organism evidence="2 3">
    <name type="scientific">Cardiocondyla obscurior</name>
    <dbReference type="NCBI Taxonomy" id="286306"/>
    <lineage>
        <taxon>Eukaryota</taxon>
        <taxon>Metazoa</taxon>
        <taxon>Ecdysozoa</taxon>
        <taxon>Arthropoda</taxon>
        <taxon>Hexapoda</taxon>
        <taxon>Insecta</taxon>
        <taxon>Pterygota</taxon>
        <taxon>Neoptera</taxon>
        <taxon>Endopterygota</taxon>
        <taxon>Hymenoptera</taxon>
        <taxon>Apocrita</taxon>
        <taxon>Aculeata</taxon>
        <taxon>Formicoidea</taxon>
        <taxon>Formicidae</taxon>
        <taxon>Myrmicinae</taxon>
        <taxon>Cardiocondyla</taxon>
    </lineage>
</organism>
<dbReference type="Proteomes" id="UP001430953">
    <property type="component" value="Unassembled WGS sequence"/>
</dbReference>
<feature type="compositionally biased region" description="Basic and acidic residues" evidence="1">
    <location>
        <begin position="232"/>
        <end position="247"/>
    </location>
</feature>
<sequence length="253" mass="29019">MSFFDAFRNFFGKGYQNEPGTNGFGNANFRQESFRNPIWQNDEDDDDEMDSFWHTSSDMHFKIFNNPIEISHFLESEMQNVMKHFFDFGGNSIQERAISTIPFEIPKNNGGLRDKVLKAKIDQPAIANVPFHDKIDTDLDGSISTQTFSKMWINNAEVQKNPAQNNGSFGKYIRREVICKSDGTIEKKQTIRDTEGNEKTTMSTEKGNNMHVVTITKNKSGVQKTSEDLVKMDKNNTDENEDNKITDELNNFN</sequence>
<name>A0AAW2F6J9_9HYME</name>
<dbReference type="EMBL" id="JADYXP020000014">
    <property type="protein sequence ID" value="KAL0110351.1"/>
    <property type="molecule type" value="Genomic_DNA"/>
</dbReference>
<dbReference type="GO" id="GO:0043066">
    <property type="term" value="P:negative regulation of apoptotic process"/>
    <property type="evidence" value="ECO:0007669"/>
    <property type="project" value="InterPro"/>
</dbReference>
<evidence type="ECO:0000256" key="1">
    <source>
        <dbReference type="SAM" id="MobiDB-lite"/>
    </source>
</evidence>
<dbReference type="PANTHER" id="PTHR14938:SF2">
    <property type="entry name" value="HCLS1-ASSOCIATED PROTEIN X-1"/>
    <property type="match status" value="1"/>
</dbReference>
<comment type="caution">
    <text evidence="2">The sequence shown here is derived from an EMBL/GenBank/DDBJ whole genome shotgun (WGS) entry which is preliminary data.</text>
</comment>
<proteinExistence type="predicted"/>
<accession>A0AAW2F6J9</accession>
<dbReference type="AlphaFoldDB" id="A0AAW2F6J9"/>
<gene>
    <name evidence="2" type="ORF">PUN28_013780</name>
</gene>
<feature type="region of interest" description="Disordered" evidence="1">
    <location>
        <begin position="232"/>
        <end position="253"/>
    </location>
</feature>
<dbReference type="PANTHER" id="PTHR14938">
    <property type="entry name" value="HCLS1-ASSOCIATED PROTEIN X-1"/>
    <property type="match status" value="1"/>
</dbReference>
<protein>
    <submittedName>
        <fullName evidence="2">Uncharacterized protein</fullName>
    </submittedName>
</protein>
<dbReference type="GO" id="GO:0016529">
    <property type="term" value="C:sarcoplasmic reticulum"/>
    <property type="evidence" value="ECO:0007669"/>
    <property type="project" value="TreeGrafter"/>
</dbReference>
<dbReference type="GO" id="GO:0030833">
    <property type="term" value="P:regulation of actin filament polymerization"/>
    <property type="evidence" value="ECO:0007669"/>
    <property type="project" value="TreeGrafter"/>
</dbReference>
<dbReference type="GO" id="GO:0005739">
    <property type="term" value="C:mitochondrion"/>
    <property type="evidence" value="ECO:0007669"/>
    <property type="project" value="TreeGrafter"/>
</dbReference>
<evidence type="ECO:0000313" key="3">
    <source>
        <dbReference type="Proteomes" id="UP001430953"/>
    </source>
</evidence>
<dbReference type="GO" id="GO:0015629">
    <property type="term" value="C:actin cytoskeleton"/>
    <property type="evidence" value="ECO:0007669"/>
    <property type="project" value="TreeGrafter"/>
</dbReference>
<dbReference type="GO" id="GO:0016324">
    <property type="term" value="C:apical plasma membrane"/>
    <property type="evidence" value="ECO:0007669"/>
    <property type="project" value="TreeGrafter"/>
</dbReference>
<reference evidence="2 3" key="1">
    <citation type="submission" date="2023-03" db="EMBL/GenBank/DDBJ databases">
        <title>High recombination rates correlate with genetic variation in Cardiocondyla obscurior ants.</title>
        <authorList>
            <person name="Errbii M."/>
        </authorList>
    </citation>
    <scope>NUCLEOTIDE SEQUENCE [LARGE SCALE GENOMIC DNA]</scope>
    <source>
        <strain evidence="2">Alpha-2009</strain>
        <tissue evidence="2">Whole body</tissue>
    </source>
</reference>
<dbReference type="InterPro" id="IPR017248">
    <property type="entry name" value="HAX-1"/>
</dbReference>
<dbReference type="GO" id="GO:0030136">
    <property type="term" value="C:clathrin-coated vesicle"/>
    <property type="evidence" value="ECO:0007669"/>
    <property type="project" value="TreeGrafter"/>
</dbReference>
<evidence type="ECO:0000313" key="2">
    <source>
        <dbReference type="EMBL" id="KAL0110351.1"/>
    </source>
</evidence>